<accession>B8IG97</accession>
<dbReference type="HOGENOM" id="CLU_3374624_0_0_5"/>
<gene>
    <name evidence="1" type="ordered locus">Mnod_6819</name>
</gene>
<organism evidence="1 2">
    <name type="scientific">Methylobacterium nodulans (strain LMG 21967 / CNCM I-2342 / ORS 2060)</name>
    <dbReference type="NCBI Taxonomy" id="460265"/>
    <lineage>
        <taxon>Bacteria</taxon>
        <taxon>Pseudomonadati</taxon>
        <taxon>Pseudomonadota</taxon>
        <taxon>Alphaproteobacteria</taxon>
        <taxon>Hyphomicrobiales</taxon>
        <taxon>Methylobacteriaceae</taxon>
        <taxon>Methylobacterium</taxon>
    </lineage>
</organism>
<name>B8IG97_METNO</name>
<dbReference type="EMBL" id="CP001349">
    <property type="protein sequence ID" value="ACL61574.1"/>
    <property type="molecule type" value="Genomic_DNA"/>
</dbReference>
<dbReference type="Proteomes" id="UP000008207">
    <property type="component" value="Chromosome"/>
</dbReference>
<sequence length="34" mass="3985">MWRDRRNLGFDLLPTISTKVGEEPAEWSALKYGF</sequence>
<proteinExistence type="predicted"/>
<reference evidence="1 2" key="1">
    <citation type="submission" date="2009-01" db="EMBL/GenBank/DDBJ databases">
        <title>Complete sequence of chromosome of Methylobacterium nodulans ORS 2060.</title>
        <authorList>
            <consortium name="US DOE Joint Genome Institute"/>
            <person name="Lucas S."/>
            <person name="Copeland A."/>
            <person name="Lapidus A."/>
            <person name="Glavina del Rio T."/>
            <person name="Dalin E."/>
            <person name="Tice H."/>
            <person name="Bruce D."/>
            <person name="Goodwin L."/>
            <person name="Pitluck S."/>
            <person name="Sims D."/>
            <person name="Brettin T."/>
            <person name="Detter J.C."/>
            <person name="Han C."/>
            <person name="Larimer F."/>
            <person name="Land M."/>
            <person name="Hauser L."/>
            <person name="Kyrpides N."/>
            <person name="Ivanova N."/>
            <person name="Marx C.J."/>
            <person name="Richardson P."/>
        </authorList>
    </citation>
    <scope>NUCLEOTIDE SEQUENCE [LARGE SCALE GENOMIC DNA]</scope>
    <source>
        <strain evidence="2">LMG 21967 / CNCM I-2342 / ORS 2060</strain>
    </source>
</reference>
<protein>
    <submittedName>
        <fullName evidence="1">Uncharacterized protein</fullName>
    </submittedName>
</protein>
<dbReference type="KEGG" id="mno:Mnod_6819"/>
<evidence type="ECO:0000313" key="1">
    <source>
        <dbReference type="EMBL" id="ACL61574.1"/>
    </source>
</evidence>
<evidence type="ECO:0000313" key="2">
    <source>
        <dbReference type="Proteomes" id="UP000008207"/>
    </source>
</evidence>
<keyword evidence="2" id="KW-1185">Reference proteome</keyword>
<dbReference type="AlphaFoldDB" id="B8IG97"/>